<protein>
    <recommendedName>
        <fullName evidence="3">YqjK-like protein</fullName>
    </recommendedName>
</protein>
<dbReference type="Proteomes" id="UP001232156">
    <property type="component" value="Unassembled WGS sequence"/>
</dbReference>
<proteinExistence type="predicted"/>
<dbReference type="RefSeq" id="WP_165279215.1">
    <property type="nucleotide sequence ID" value="NZ_JAUZQE010000002.1"/>
</dbReference>
<dbReference type="EMBL" id="JAUZQE010000002">
    <property type="protein sequence ID" value="MDR4124670.1"/>
    <property type="molecule type" value="Genomic_DNA"/>
</dbReference>
<organism evidence="1 2">
    <name type="scientific">Yanghanlia caeni</name>
    <dbReference type="NCBI Taxonomy" id="3064283"/>
    <lineage>
        <taxon>Bacteria</taxon>
        <taxon>Pseudomonadati</taxon>
        <taxon>Pseudomonadota</taxon>
        <taxon>Betaproteobacteria</taxon>
        <taxon>Burkholderiales</taxon>
        <taxon>Alcaligenaceae</taxon>
        <taxon>Yanghanlia</taxon>
    </lineage>
</organism>
<accession>A0ABU1D2K5</accession>
<evidence type="ECO:0008006" key="3">
    <source>
        <dbReference type="Google" id="ProtNLM"/>
    </source>
</evidence>
<comment type="caution">
    <text evidence="1">The sequence shown here is derived from an EMBL/GenBank/DDBJ whole genome shotgun (WGS) entry which is preliminary data.</text>
</comment>
<evidence type="ECO:0000313" key="1">
    <source>
        <dbReference type="EMBL" id="MDR4124670.1"/>
    </source>
</evidence>
<gene>
    <name evidence="1" type="ORF">Q8947_01570</name>
</gene>
<reference evidence="1 2" key="1">
    <citation type="submission" date="2023-08" db="EMBL/GenBank/DDBJ databases">
        <title>Alcaligenaceae gen. nov., a novel taxon isolated from the sludge of Yixing Pesticide Factory.</title>
        <authorList>
            <person name="Ruan L."/>
        </authorList>
    </citation>
    <scope>NUCLEOTIDE SEQUENCE [LARGE SCALE GENOMIC DNA]</scope>
    <source>
        <strain evidence="1 2">LG-2</strain>
    </source>
</reference>
<name>A0ABU1D2K5_9BURK</name>
<sequence>MSRNVQRYTGRDREVRLELLRARAAIERQAVAQNVLDLRESLTPRGLFDSVLPASRRRSLVGSAMRMLSLSRRYPVVLSLGSALLSTAARRRVRWWKLAGAAVLAWLLARQRR</sequence>
<evidence type="ECO:0000313" key="2">
    <source>
        <dbReference type="Proteomes" id="UP001232156"/>
    </source>
</evidence>
<keyword evidence="2" id="KW-1185">Reference proteome</keyword>